<reference evidence="1 2" key="1">
    <citation type="submission" date="2009-01" db="EMBL/GenBank/DDBJ databases">
        <authorList>
            <person name="Fulton L."/>
            <person name="Clifton S."/>
            <person name="Fulton B."/>
            <person name="Xu J."/>
            <person name="Minx P."/>
            <person name="Pepin K.H."/>
            <person name="Johnson M."/>
            <person name="Bhonagiri V."/>
            <person name="Nash W.E."/>
            <person name="Mardis E.R."/>
            <person name="Wilson R.K."/>
        </authorList>
    </citation>
    <scope>NUCLEOTIDE SEQUENCE [LARGE SCALE GENOMIC DNA]</scope>
    <source>
        <strain evidence="1 2">DSM 3353</strain>
    </source>
</reference>
<comment type="caution">
    <text evidence="1">The sequence shown here is derived from an EMBL/GenBank/DDBJ whole genome shotgun (WGS) entry which is preliminary data.</text>
</comment>
<evidence type="ECO:0000313" key="1">
    <source>
        <dbReference type="EMBL" id="EEG37258.1"/>
    </source>
</evidence>
<dbReference type="Proteomes" id="UP000003174">
    <property type="component" value="Unassembled WGS sequence"/>
</dbReference>
<organism evidence="1 2">
    <name type="scientific">Anaerobutyricum hallii DSM 3353</name>
    <dbReference type="NCBI Taxonomy" id="411469"/>
    <lineage>
        <taxon>Bacteria</taxon>
        <taxon>Bacillati</taxon>
        <taxon>Bacillota</taxon>
        <taxon>Clostridia</taxon>
        <taxon>Lachnospirales</taxon>
        <taxon>Lachnospiraceae</taxon>
        <taxon>Anaerobutyricum</taxon>
    </lineage>
</organism>
<evidence type="ECO:0000313" key="2">
    <source>
        <dbReference type="Proteomes" id="UP000003174"/>
    </source>
</evidence>
<sequence>MERRIFRHFQQFMGGCLISSIVLLIWKCIESHSNFLIKGEEVLWQQKF</sequence>
<accession>C0EU47</accession>
<dbReference type="AlphaFoldDB" id="C0EU47"/>
<name>C0EU47_9FIRM</name>
<proteinExistence type="predicted"/>
<gene>
    <name evidence="1" type="ORF">EUBHAL_00931</name>
</gene>
<dbReference type="EMBL" id="ACEP01000047">
    <property type="protein sequence ID" value="EEG37258.1"/>
    <property type="molecule type" value="Genomic_DNA"/>
</dbReference>
<protein>
    <submittedName>
        <fullName evidence="1">Uncharacterized protein</fullName>
    </submittedName>
</protein>
<reference evidence="1 2" key="2">
    <citation type="submission" date="2009-02" db="EMBL/GenBank/DDBJ databases">
        <title>Draft genome sequence of Eubacterium hallii (DSM 3353).</title>
        <authorList>
            <person name="Sudarsanam P."/>
            <person name="Ley R."/>
            <person name="Guruge J."/>
            <person name="Turnbaugh P.J."/>
            <person name="Mahowald M."/>
            <person name="Liep D."/>
            <person name="Gordon J."/>
        </authorList>
    </citation>
    <scope>NUCLEOTIDE SEQUENCE [LARGE SCALE GENOMIC DNA]</scope>
    <source>
        <strain evidence="1 2">DSM 3353</strain>
    </source>
</reference>